<evidence type="ECO:0000313" key="1">
    <source>
        <dbReference type="EnsemblMetazoa" id="AMEC007224-PA"/>
    </source>
</evidence>
<protein>
    <submittedName>
        <fullName evidence="1">Uncharacterized protein</fullName>
    </submittedName>
</protein>
<dbReference type="VEuPathDB" id="VectorBase:AMEC007224"/>
<organism evidence="1 2">
    <name type="scientific">Anopheles melas</name>
    <dbReference type="NCBI Taxonomy" id="34690"/>
    <lineage>
        <taxon>Eukaryota</taxon>
        <taxon>Metazoa</taxon>
        <taxon>Ecdysozoa</taxon>
        <taxon>Arthropoda</taxon>
        <taxon>Hexapoda</taxon>
        <taxon>Insecta</taxon>
        <taxon>Pterygota</taxon>
        <taxon>Neoptera</taxon>
        <taxon>Endopterygota</taxon>
        <taxon>Diptera</taxon>
        <taxon>Nematocera</taxon>
        <taxon>Culicoidea</taxon>
        <taxon>Culicidae</taxon>
        <taxon>Anophelinae</taxon>
        <taxon>Anopheles</taxon>
    </lineage>
</organism>
<sequence length="145" mass="16674">SGEGLPTQRLLLCEEGYTNRRLFTLRLHQCKIFAHRIRLLRDGEGLEGIPTAAGERSERYGAECQNDESRQRSETVRRAIDKKAPGVFIYHHTVNFSYVPGLFVRVSVDYGSTVPLPYPVPWHLTWHWRERQSKTPLAAAARQTQ</sequence>
<dbReference type="Proteomes" id="UP000075902">
    <property type="component" value="Unassembled WGS sequence"/>
</dbReference>
<proteinExistence type="predicted"/>
<dbReference type="EnsemblMetazoa" id="AMEC007224-RA">
    <property type="protein sequence ID" value="AMEC007224-PA"/>
    <property type="gene ID" value="AMEC007224"/>
</dbReference>
<evidence type="ECO:0000313" key="2">
    <source>
        <dbReference type="Proteomes" id="UP000075902"/>
    </source>
</evidence>
<dbReference type="AlphaFoldDB" id="A0A182TRW8"/>
<keyword evidence="2" id="KW-1185">Reference proteome</keyword>
<name>A0A182TRW8_9DIPT</name>
<accession>A0A182TRW8</accession>
<reference evidence="2" key="1">
    <citation type="submission" date="2014-01" db="EMBL/GenBank/DDBJ databases">
        <title>The Genome Sequence of Anopheles melas CM1001059_A (V2).</title>
        <authorList>
            <consortium name="The Broad Institute Genomics Platform"/>
            <person name="Neafsey D.E."/>
            <person name="Besansky N."/>
            <person name="Howell P."/>
            <person name="Walton C."/>
            <person name="Young S.K."/>
            <person name="Zeng Q."/>
            <person name="Gargeya S."/>
            <person name="Fitzgerald M."/>
            <person name="Haas B."/>
            <person name="Abouelleil A."/>
            <person name="Allen A.W."/>
            <person name="Alvarado L."/>
            <person name="Arachchi H.M."/>
            <person name="Berlin A.M."/>
            <person name="Chapman S.B."/>
            <person name="Gainer-Dewar J."/>
            <person name="Goldberg J."/>
            <person name="Griggs A."/>
            <person name="Gujja S."/>
            <person name="Hansen M."/>
            <person name="Howarth C."/>
            <person name="Imamovic A."/>
            <person name="Ireland A."/>
            <person name="Larimer J."/>
            <person name="McCowan C."/>
            <person name="Murphy C."/>
            <person name="Pearson M."/>
            <person name="Poon T.W."/>
            <person name="Priest M."/>
            <person name="Roberts A."/>
            <person name="Saif S."/>
            <person name="Shea T."/>
            <person name="Sisk P."/>
            <person name="Sykes S."/>
            <person name="Wortman J."/>
            <person name="Nusbaum C."/>
            <person name="Birren B."/>
        </authorList>
    </citation>
    <scope>NUCLEOTIDE SEQUENCE [LARGE SCALE GENOMIC DNA]</scope>
    <source>
        <strain evidence="2">CM1001059</strain>
    </source>
</reference>
<reference evidence="1" key="2">
    <citation type="submission" date="2020-05" db="UniProtKB">
        <authorList>
            <consortium name="EnsemblMetazoa"/>
        </authorList>
    </citation>
    <scope>IDENTIFICATION</scope>
    <source>
        <strain evidence="1">CM1001059</strain>
    </source>
</reference>